<feature type="chain" id="PRO_5045612477" description="Lipoprotein" evidence="2">
    <location>
        <begin position="22"/>
        <end position="82"/>
    </location>
</feature>
<keyword evidence="4" id="KW-1185">Reference proteome</keyword>
<evidence type="ECO:0000256" key="2">
    <source>
        <dbReference type="SAM" id="SignalP"/>
    </source>
</evidence>
<evidence type="ECO:0000313" key="4">
    <source>
        <dbReference type="Proteomes" id="UP001589890"/>
    </source>
</evidence>
<evidence type="ECO:0000313" key="3">
    <source>
        <dbReference type="EMBL" id="MFC0623808.1"/>
    </source>
</evidence>
<organism evidence="3 4">
    <name type="scientific">Kribbella deserti</name>
    <dbReference type="NCBI Taxonomy" id="1926257"/>
    <lineage>
        <taxon>Bacteria</taxon>
        <taxon>Bacillati</taxon>
        <taxon>Actinomycetota</taxon>
        <taxon>Actinomycetes</taxon>
        <taxon>Propionibacteriales</taxon>
        <taxon>Kribbellaceae</taxon>
        <taxon>Kribbella</taxon>
    </lineage>
</organism>
<proteinExistence type="predicted"/>
<accession>A0ABV6QHX7</accession>
<comment type="caution">
    <text evidence="3">The sequence shown here is derived from an EMBL/GenBank/DDBJ whole genome shotgun (WGS) entry which is preliminary data.</text>
</comment>
<reference evidence="3 4" key="1">
    <citation type="submission" date="2024-09" db="EMBL/GenBank/DDBJ databases">
        <authorList>
            <person name="Sun Q."/>
            <person name="Mori K."/>
        </authorList>
    </citation>
    <scope>NUCLEOTIDE SEQUENCE [LARGE SCALE GENOMIC DNA]</scope>
    <source>
        <strain evidence="3 4">CGMCC 1.15906</strain>
    </source>
</reference>
<sequence>MRNAISLFAALALVTGLTACGASTYNVPYCVDDALILPAGKNPKPSGTSRSSRPKTYNKPSTTRTKTNPHGYGYHHDDHDCD</sequence>
<dbReference type="Proteomes" id="UP001589890">
    <property type="component" value="Unassembled WGS sequence"/>
</dbReference>
<dbReference type="EMBL" id="JBHLTC010000006">
    <property type="protein sequence ID" value="MFC0623808.1"/>
    <property type="molecule type" value="Genomic_DNA"/>
</dbReference>
<gene>
    <name evidence="3" type="ORF">ACFFGN_07025</name>
</gene>
<feature type="signal peptide" evidence="2">
    <location>
        <begin position="1"/>
        <end position="21"/>
    </location>
</feature>
<evidence type="ECO:0000256" key="1">
    <source>
        <dbReference type="SAM" id="MobiDB-lite"/>
    </source>
</evidence>
<feature type="compositionally biased region" description="Polar residues" evidence="1">
    <location>
        <begin position="45"/>
        <end position="68"/>
    </location>
</feature>
<name>A0ABV6QHX7_9ACTN</name>
<dbReference type="PROSITE" id="PS51257">
    <property type="entry name" value="PROKAR_LIPOPROTEIN"/>
    <property type="match status" value="1"/>
</dbReference>
<protein>
    <recommendedName>
        <fullName evidence="5">Lipoprotein</fullName>
    </recommendedName>
</protein>
<dbReference type="RefSeq" id="WP_380044508.1">
    <property type="nucleotide sequence ID" value="NZ_JBHLTC010000006.1"/>
</dbReference>
<keyword evidence="2" id="KW-0732">Signal</keyword>
<feature type="region of interest" description="Disordered" evidence="1">
    <location>
        <begin position="40"/>
        <end position="82"/>
    </location>
</feature>
<evidence type="ECO:0008006" key="5">
    <source>
        <dbReference type="Google" id="ProtNLM"/>
    </source>
</evidence>